<keyword evidence="7" id="KW-0255">Endonuclease</keyword>
<dbReference type="EMBL" id="JXKM01000014">
    <property type="protein sequence ID" value="OJG34299.1"/>
    <property type="molecule type" value="Genomic_DNA"/>
</dbReference>
<dbReference type="GO" id="GO:0008408">
    <property type="term" value="F:3'-5' exonuclease activity"/>
    <property type="evidence" value="ECO:0007669"/>
    <property type="project" value="InterPro"/>
</dbReference>
<dbReference type="Pfam" id="PF12320">
    <property type="entry name" value="SbcD_C"/>
    <property type="match status" value="1"/>
</dbReference>
<dbReference type="Gene3D" id="3.60.21.10">
    <property type="match status" value="1"/>
</dbReference>
<dbReference type="STRING" id="319970.RV00_GL000831"/>
<protein>
    <recommendedName>
        <fullName evidence="3 7">Nuclease SbcCD subunit D</fullName>
    </recommendedName>
</protein>
<dbReference type="InterPro" id="IPR026843">
    <property type="entry name" value="SbcD_C"/>
</dbReference>
<comment type="function">
    <text evidence="7">SbcCD cleaves DNA hairpin structures. These structures can inhibit DNA replication and are intermediates in certain DNA recombination reactions. The complex acts as a 3'-&gt;5' double strand exonuclease that can open hairpins. It also has a 5' single-strand endonuclease activity.</text>
</comment>
<proteinExistence type="inferred from homology"/>
<keyword evidence="4 7" id="KW-0540">Nuclease</keyword>
<dbReference type="CDD" id="cd00840">
    <property type="entry name" value="MPP_Mre11_N"/>
    <property type="match status" value="1"/>
</dbReference>
<accession>A0A1L8SQA7</accession>
<keyword evidence="11" id="KW-1185">Reference proteome</keyword>
<evidence type="ECO:0000256" key="3">
    <source>
        <dbReference type="ARBA" id="ARBA00013365"/>
    </source>
</evidence>
<dbReference type="SUPFAM" id="SSF56300">
    <property type="entry name" value="Metallo-dependent phosphatases"/>
    <property type="match status" value="1"/>
</dbReference>
<evidence type="ECO:0000259" key="8">
    <source>
        <dbReference type="Pfam" id="PF00149"/>
    </source>
</evidence>
<keyword evidence="7" id="KW-0233">DNA recombination</keyword>
<evidence type="ECO:0000313" key="11">
    <source>
        <dbReference type="Proteomes" id="UP000183700"/>
    </source>
</evidence>
<evidence type="ECO:0000256" key="7">
    <source>
        <dbReference type="RuleBase" id="RU363069"/>
    </source>
</evidence>
<dbReference type="GO" id="GO:0004519">
    <property type="term" value="F:endonuclease activity"/>
    <property type="evidence" value="ECO:0007669"/>
    <property type="project" value="UniProtKB-KW"/>
</dbReference>
<comment type="similarity">
    <text evidence="1 7">Belongs to the SbcD family.</text>
</comment>
<dbReference type="PANTHER" id="PTHR30337">
    <property type="entry name" value="COMPONENT OF ATP-DEPENDENT DSDNA EXONUCLEASE"/>
    <property type="match status" value="1"/>
</dbReference>
<dbReference type="InterPro" id="IPR029052">
    <property type="entry name" value="Metallo-depent_PP-like"/>
</dbReference>
<evidence type="ECO:0000256" key="4">
    <source>
        <dbReference type="ARBA" id="ARBA00022722"/>
    </source>
</evidence>
<evidence type="ECO:0000256" key="5">
    <source>
        <dbReference type="ARBA" id="ARBA00022801"/>
    </source>
</evidence>
<gene>
    <name evidence="7" type="primary">sbcD</name>
    <name evidence="10" type="ORF">RV00_GL000831</name>
</gene>
<dbReference type="Pfam" id="PF00149">
    <property type="entry name" value="Metallophos"/>
    <property type="match status" value="1"/>
</dbReference>
<dbReference type="Proteomes" id="UP000183700">
    <property type="component" value="Unassembled WGS sequence"/>
</dbReference>
<reference evidence="10 11" key="1">
    <citation type="submission" date="2014-12" db="EMBL/GenBank/DDBJ databases">
        <title>Draft genome sequences of 29 type strains of Enterococci.</title>
        <authorList>
            <person name="Zhong Z."/>
            <person name="Sun Z."/>
            <person name="Liu W."/>
            <person name="Zhang W."/>
            <person name="Zhang H."/>
        </authorList>
    </citation>
    <scope>NUCLEOTIDE SEQUENCE [LARGE SCALE GENOMIC DNA]</scope>
    <source>
        <strain evidence="10 11">DSM 22802</strain>
    </source>
</reference>
<dbReference type="GO" id="GO:0006260">
    <property type="term" value="P:DNA replication"/>
    <property type="evidence" value="ECO:0007669"/>
    <property type="project" value="UniProtKB-KW"/>
</dbReference>
<feature type="domain" description="Calcineurin-like phosphoesterase" evidence="8">
    <location>
        <begin position="16"/>
        <end position="227"/>
    </location>
</feature>
<dbReference type="GO" id="GO:0006310">
    <property type="term" value="P:DNA recombination"/>
    <property type="evidence" value="ECO:0007669"/>
    <property type="project" value="UniProtKB-KW"/>
</dbReference>
<dbReference type="InterPro" id="IPR041796">
    <property type="entry name" value="Mre11_N"/>
</dbReference>
<feature type="domain" description="Nuclease SbcCD subunit D C-terminal" evidence="9">
    <location>
        <begin position="275"/>
        <end position="365"/>
    </location>
</feature>
<dbReference type="AlphaFoldDB" id="A0A1L8SQA7"/>
<comment type="caution">
    <text evidence="10">The sequence shown here is derived from an EMBL/GenBank/DDBJ whole genome shotgun (WGS) entry which is preliminary data.</text>
</comment>
<comment type="subunit">
    <text evidence="2 7">Heterodimer of SbcC and SbcD.</text>
</comment>
<name>A0A1L8SQA7_9ENTE</name>
<dbReference type="InterPro" id="IPR004593">
    <property type="entry name" value="SbcD"/>
</dbReference>
<evidence type="ECO:0000259" key="9">
    <source>
        <dbReference type="Pfam" id="PF12320"/>
    </source>
</evidence>
<evidence type="ECO:0000256" key="2">
    <source>
        <dbReference type="ARBA" id="ARBA00011322"/>
    </source>
</evidence>
<dbReference type="InterPro" id="IPR050535">
    <property type="entry name" value="DNA_Repair-Maintenance_Comp"/>
</dbReference>
<keyword evidence="6 7" id="KW-0269">Exonuclease</keyword>
<dbReference type="PANTHER" id="PTHR30337:SF0">
    <property type="entry name" value="NUCLEASE SBCCD SUBUNIT D"/>
    <property type="match status" value="1"/>
</dbReference>
<evidence type="ECO:0000313" key="10">
    <source>
        <dbReference type="EMBL" id="OJG34299.1"/>
    </source>
</evidence>
<sequence length="391" mass="44419">MLYFWEGLNEEKGGSMKVLHTADWHIGKKLHGYDLLSDQAYILDQILKIAKTEAVDAIIIAGDLYDRSVPSEDSVRLLNQTIAKWNLTEGFPLLAISGNHDSATRLATGAPWFDQADFHLHTRLQEAFTPVVMGNVQFYLLPYFEPVDARIYFEDSELRTIQAAMPKVIEEMKASFDPTMSQILVSHFFVAGSSKTDSETKIEVGGLDGINGRLLTDFNYVALGHLHGKDALKLENARYSGSPLKYSLSEKDQTKGVWIVDTETSTFTFHELTPLHEIQELHASFEELLDPAYYERVEREDYLSILLEDRAVIPNLMNQLRQVYPRIIQVQRLNGYETAVENRLKAESLKEKSPVTLTEEFFTEVSQTELSLQQKQWIEEGLQALIKGGIN</sequence>
<dbReference type="InterPro" id="IPR004843">
    <property type="entry name" value="Calcineurin-like_PHP"/>
</dbReference>
<keyword evidence="5 7" id="KW-0378">Hydrolase</keyword>
<dbReference type="NCBIfam" id="TIGR00619">
    <property type="entry name" value="sbcd"/>
    <property type="match status" value="1"/>
</dbReference>
<keyword evidence="7" id="KW-0235">DNA replication</keyword>
<evidence type="ECO:0000256" key="6">
    <source>
        <dbReference type="ARBA" id="ARBA00022839"/>
    </source>
</evidence>
<evidence type="ECO:0000256" key="1">
    <source>
        <dbReference type="ARBA" id="ARBA00010555"/>
    </source>
</evidence>
<organism evidence="10 11">
    <name type="scientific">Enterococcus devriesei</name>
    <dbReference type="NCBI Taxonomy" id="319970"/>
    <lineage>
        <taxon>Bacteria</taxon>
        <taxon>Bacillati</taxon>
        <taxon>Bacillota</taxon>
        <taxon>Bacilli</taxon>
        <taxon>Lactobacillales</taxon>
        <taxon>Enterococcaceae</taxon>
        <taxon>Enterococcus</taxon>
    </lineage>
</organism>